<evidence type="ECO:0000256" key="7">
    <source>
        <dbReference type="SAM" id="MobiDB-lite"/>
    </source>
</evidence>
<gene>
    <name evidence="10" type="ORF">NEMVEDRAFT_v1g218152</name>
</gene>
<evidence type="ECO:0000256" key="3">
    <source>
        <dbReference type="ARBA" id="ARBA00022837"/>
    </source>
</evidence>
<comment type="caution">
    <text evidence="6">Lacks conserved residue(s) required for the propagation of feature annotation.</text>
</comment>
<sequence>MKDYADKKAADSNIQEGDIVVMRNETKGKLQPNFRPEKYKVINLNGPDMIVQSKENGSTVRRNVQFAKKVQVAEPDTEVKVSEPEPETEHTGPEDCRIVNWRFPAEHKALQGHVIATVSVQTGSACETACHQEPNCVSCNFNRENLTCELSNSSDQTHPDSVVDAPGWTYNAFENDCIGRSCPPGTVCQVGYGGLGEYRCKGQFIAHFPATLHVYALKFHPLPLINVFSVSVWFKTNLVSGSNHQTIVSIVAKDYPKIDAFNIDLREKKIRIESNNKYRFISSGELRDGNWHHMAFTWSAANGDWELYLNGTLSGSGSGFSTGFSMASGYLVAGHEQDSYGGDFDNNEGFYGSMVGFNLWSRVLSKSEITHLASSWCAPLEGDLVKWWQFYPSDVSSLGGIKIKALRCE</sequence>
<dbReference type="eggNOG" id="KOG1565">
    <property type="taxonomic scope" value="Eukaryota"/>
</dbReference>
<protein>
    <submittedName>
        <fullName evidence="10">Uncharacterized protein</fullName>
    </submittedName>
</protein>
<dbReference type="Pfam" id="PF13385">
    <property type="entry name" value="Laminin_G_3"/>
    <property type="match status" value="1"/>
</dbReference>
<dbReference type="PhylomeDB" id="A7SVL2"/>
<organism evidence="10 11">
    <name type="scientific">Nematostella vectensis</name>
    <name type="common">Starlet sea anemone</name>
    <dbReference type="NCBI Taxonomy" id="45351"/>
    <lineage>
        <taxon>Eukaryota</taxon>
        <taxon>Metazoa</taxon>
        <taxon>Cnidaria</taxon>
        <taxon>Anthozoa</taxon>
        <taxon>Hexacorallia</taxon>
        <taxon>Actiniaria</taxon>
        <taxon>Edwardsiidae</taxon>
        <taxon>Nematostella</taxon>
    </lineage>
</organism>
<keyword evidence="5" id="KW-0325">Glycoprotein</keyword>
<feature type="compositionally biased region" description="Basic and acidic residues" evidence="7">
    <location>
        <begin position="77"/>
        <end position="93"/>
    </location>
</feature>
<keyword evidence="2" id="KW-0479">Metal-binding</keyword>
<evidence type="ECO:0000259" key="9">
    <source>
        <dbReference type="PROSITE" id="PS51828"/>
    </source>
</evidence>
<evidence type="ECO:0000313" key="11">
    <source>
        <dbReference type="Proteomes" id="UP000001593"/>
    </source>
</evidence>
<evidence type="ECO:0000259" key="8">
    <source>
        <dbReference type="PROSITE" id="PS50948"/>
    </source>
</evidence>
<dbReference type="PROSITE" id="PS50948">
    <property type="entry name" value="PAN"/>
    <property type="match status" value="1"/>
</dbReference>
<evidence type="ECO:0000256" key="5">
    <source>
        <dbReference type="ARBA" id="ARBA00023180"/>
    </source>
</evidence>
<dbReference type="STRING" id="45351.A7SVL2"/>
<feature type="region of interest" description="Disordered" evidence="7">
    <location>
        <begin position="73"/>
        <end position="93"/>
    </location>
</feature>
<dbReference type="PANTHER" id="PTHR19277:SF161">
    <property type="entry name" value="LAMININ G DOMAIN-CONTAINING PROTEIN"/>
    <property type="match status" value="1"/>
</dbReference>
<dbReference type="PROSITE" id="PS51828">
    <property type="entry name" value="PTX_2"/>
    <property type="match status" value="1"/>
</dbReference>
<reference evidence="10 11" key="1">
    <citation type="journal article" date="2007" name="Science">
        <title>Sea anemone genome reveals ancestral eumetazoan gene repertoire and genomic organization.</title>
        <authorList>
            <person name="Putnam N.H."/>
            <person name="Srivastava M."/>
            <person name="Hellsten U."/>
            <person name="Dirks B."/>
            <person name="Chapman J."/>
            <person name="Salamov A."/>
            <person name="Terry A."/>
            <person name="Shapiro H."/>
            <person name="Lindquist E."/>
            <person name="Kapitonov V.V."/>
            <person name="Jurka J."/>
            <person name="Genikhovich G."/>
            <person name="Grigoriev I.V."/>
            <person name="Lucas S.M."/>
            <person name="Steele R.E."/>
            <person name="Finnerty J.R."/>
            <person name="Technau U."/>
            <person name="Martindale M.Q."/>
            <person name="Rokhsar D.S."/>
        </authorList>
    </citation>
    <scope>NUCLEOTIDE SEQUENCE [LARGE SCALE GENOMIC DNA]</scope>
    <source>
        <strain evidence="11">CH2 X CH6</strain>
    </source>
</reference>
<dbReference type="SUPFAM" id="SSF49899">
    <property type="entry name" value="Concanavalin A-like lectins/glucanases"/>
    <property type="match status" value="1"/>
</dbReference>
<comment type="cofactor">
    <cofactor evidence="1">
        <name>Ca(2+)</name>
        <dbReference type="ChEBI" id="CHEBI:29108"/>
    </cofactor>
</comment>
<name>A7SVL2_NEMVE</name>
<evidence type="ECO:0000313" key="10">
    <source>
        <dbReference type="EMBL" id="EDO32269.1"/>
    </source>
</evidence>
<feature type="domain" description="Pentraxin (PTX)" evidence="9">
    <location>
        <begin position="199"/>
        <end position="408"/>
    </location>
</feature>
<evidence type="ECO:0000256" key="2">
    <source>
        <dbReference type="ARBA" id="ARBA00022723"/>
    </source>
</evidence>
<dbReference type="GO" id="GO:0046872">
    <property type="term" value="F:metal ion binding"/>
    <property type="evidence" value="ECO:0007669"/>
    <property type="project" value="UniProtKB-KW"/>
</dbReference>
<dbReference type="InParanoid" id="A7SVL2"/>
<dbReference type="InterPro" id="IPR013320">
    <property type="entry name" value="ConA-like_dom_sf"/>
</dbReference>
<accession>A7SVL2</accession>
<dbReference type="Pfam" id="PF00024">
    <property type="entry name" value="PAN_1"/>
    <property type="match status" value="1"/>
</dbReference>
<evidence type="ECO:0000256" key="6">
    <source>
        <dbReference type="PROSITE-ProRule" id="PRU01172"/>
    </source>
</evidence>
<keyword evidence="11" id="KW-1185">Reference proteome</keyword>
<dbReference type="InterPro" id="IPR051360">
    <property type="entry name" value="Neuronal_Pentraxin_Related"/>
</dbReference>
<dbReference type="SMART" id="SM00159">
    <property type="entry name" value="PTX"/>
    <property type="match status" value="1"/>
</dbReference>
<dbReference type="Gene3D" id="2.60.120.200">
    <property type="match status" value="1"/>
</dbReference>
<dbReference type="AlphaFoldDB" id="A7SVL2"/>
<dbReference type="SUPFAM" id="SSF57414">
    <property type="entry name" value="Hairpin loop containing domain-like"/>
    <property type="match status" value="1"/>
</dbReference>
<dbReference type="Gene3D" id="3.50.4.10">
    <property type="entry name" value="Hepatocyte Growth Factor"/>
    <property type="match status" value="1"/>
</dbReference>
<dbReference type="Proteomes" id="UP000001593">
    <property type="component" value="Unassembled WGS sequence"/>
</dbReference>
<proteinExistence type="predicted"/>
<dbReference type="PRINTS" id="PR00895">
    <property type="entry name" value="PENTAXIN"/>
</dbReference>
<evidence type="ECO:0000256" key="1">
    <source>
        <dbReference type="ARBA" id="ARBA00001913"/>
    </source>
</evidence>
<feature type="domain" description="Apple" evidence="8">
    <location>
        <begin position="96"/>
        <end position="177"/>
    </location>
</feature>
<dbReference type="InterPro" id="IPR003609">
    <property type="entry name" value="Pan_app"/>
</dbReference>
<dbReference type="PANTHER" id="PTHR19277">
    <property type="entry name" value="PENTRAXIN"/>
    <property type="match status" value="1"/>
</dbReference>
<keyword evidence="3" id="KW-0106">Calcium</keyword>
<dbReference type="EMBL" id="DS469838">
    <property type="protein sequence ID" value="EDO32269.1"/>
    <property type="molecule type" value="Genomic_DNA"/>
</dbReference>
<evidence type="ECO:0000256" key="4">
    <source>
        <dbReference type="ARBA" id="ARBA00023157"/>
    </source>
</evidence>
<dbReference type="InterPro" id="IPR001759">
    <property type="entry name" value="PTX_dom"/>
</dbReference>
<dbReference type="HOGENOM" id="CLU_056073_0_0_1"/>
<keyword evidence="4" id="KW-1015">Disulfide bond</keyword>
<dbReference type="OMA" id="NAFENDC"/>